<evidence type="ECO:0000313" key="8">
    <source>
        <dbReference type="EMBL" id="MBR7797041.1"/>
    </source>
</evidence>
<feature type="transmembrane region" description="Helical" evidence="6">
    <location>
        <begin position="12"/>
        <end position="31"/>
    </location>
</feature>
<dbReference type="RefSeq" id="WP_026679933.1">
    <property type="nucleotide sequence ID" value="NZ_BAAACY010000109.1"/>
</dbReference>
<keyword evidence="4 6" id="KW-1133">Transmembrane helix</keyword>
<dbReference type="GO" id="GO:0005886">
    <property type="term" value="C:plasma membrane"/>
    <property type="evidence" value="ECO:0007669"/>
    <property type="project" value="UniProtKB-SubCell"/>
</dbReference>
<dbReference type="PANTHER" id="PTHR23523:SF2">
    <property type="entry name" value="2-NITROIMIDAZOLE TRANSPORTER"/>
    <property type="match status" value="1"/>
</dbReference>
<dbReference type="GO" id="GO:0022857">
    <property type="term" value="F:transmembrane transporter activity"/>
    <property type="evidence" value="ECO:0007669"/>
    <property type="project" value="InterPro"/>
</dbReference>
<accession>A0A941IC29</accession>
<gene>
    <name evidence="8" type="ORF">KCX74_13445</name>
</gene>
<dbReference type="AlphaFoldDB" id="A0A941IC29"/>
<sequence length="400" mass="42950">MHQSKEQTTNVYRFLLVFGIIIVAFNLRPSITSVGPIIGTIRDSLGLSNGSAGLLTSLPLIAFAVMSPIVPKLGNRLTNERVMLLGLILLFIGISIRSLSTVFLLFSGTLLIGIGIAICNVLLPGVIKEKYPARVAVMTSIYSTAMGIFAATASGLSVPIAQGLGLGWQVALFVWATPALIGIGVWVYLVRRNPTKQQVYHFESAADNRIWKSSLAWQVAAFMGFQSFLFYVTISWMPEILHDYGISIAAAGWMLSFLQFIGLPASFLVPVLAGKFKSQRGLVLAMGFCSVSGYTGLLLGESIVVMVISTILIGFALSGTFALALTLLSMRARTGKQAAELSGMAQSCGYVLAAFGPIVIGYLYDVTHSWNIPLVTLISVALIVVLFGMGAGRDKYVFDE</sequence>
<keyword evidence="2" id="KW-0813">Transport</keyword>
<feature type="transmembrane region" description="Helical" evidence="6">
    <location>
        <begin position="135"/>
        <end position="160"/>
    </location>
</feature>
<proteinExistence type="predicted"/>
<feature type="transmembrane region" description="Helical" evidence="6">
    <location>
        <begin position="305"/>
        <end position="328"/>
    </location>
</feature>
<protein>
    <submittedName>
        <fullName evidence="8">MFS transporter</fullName>
    </submittedName>
</protein>
<evidence type="ECO:0000259" key="7">
    <source>
        <dbReference type="PROSITE" id="PS50850"/>
    </source>
</evidence>
<feature type="transmembrane region" description="Helical" evidence="6">
    <location>
        <begin position="244"/>
        <end position="269"/>
    </location>
</feature>
<reference evidence="8" key="1">
    <citation type="submission" date="2021-04" db="EMBL/GenBank/DDBJ databases">
        <title>Isolation and polyphasic classification of algal microorganism.</title>
        <authorList>
            <person name="Wang S."/>
        </authorList>
    </citation>
    <scope>NUCLEOTIDE SEQUENCE</scope>
    <source>
        <strain evidence="8">720a</strain>
    </source>
</reference>
<dbReference type="InterPro" id="IPR036259">
    <property type="entry name" value="MFS_trans_sf"/>
</dbReference>
<feature type="transmembrane region" description="Helical" evidence="6">
    <location>
        <begin position="51"/>
        <end position="70"/>
    </location>
</feature>
<dbReference type="PANTHER" id="PTHR23523">
    <property type="match status" value="1"/>
</dbReference>
<evidence type="ECO:0000313" key="9">
    <source>
        <dbReference type="Proteomes" id="UP000675284"/>
    </source>
</evidence>
<comment type="caution">
    <text evidence="8">The sequence shown here is derived from an EMBL/GenBank/DDBJ whole genome shotgun (WGS) entry which is preliminary data.</text>
</comment>
<comment type="subcellular location">
    <subcellularLocation>
        <location evidence="1">Cell membrane</location>
        <topology evidence="1">Multi-pass membrane protein</topology>
    </subcellularLocation>
</comment>
<keyword evidence="3 6" id="KW-0812">Transmembrane</keyword>
<dbReference type="EMBL" id="JAGSOT010000041">
    <property type="protein sequence ID" value="MBR7797041.1"/>
    <property type="molecule type" value="Genomic_DNA"/>
</dbReference>
<feature type="transmembrane region" description="Helical" evidence="6">
    <location>
        <begin position="166"/>
        <end position="189"/>
    </location>
</feature>
<evidence type="ECO:0000256" key="3">
    <source>
        <dbReference type="ARBA" id="ARBA00022692"/>
    </source>
</evidence>
<keyword evidence="5 6" id="KW-0472">Membrane</keyword>
<dbReference type="Gene3D" id="1.20.1250.20">
    <property type="entry name" value="MFS general substrate transporter like domains"/>
    <property type="match status" value="2"/>
</dbReference>
<evidence type="ECO:0000256" key="1">
    <source>
        <dbReference type="ARBA" id="ARBA00004651"/>
    </source>
</evidence>
<dbReference type="InterPro" id="IPR052524">
    <property type="entry name" value="MFS_Cyanate_Porter"/>
</dbReference>
<dbReference type="Pfam" id="PF07690">
    <property type="entry name" value="MFS_1"/>
    <property type="match status" value="1"/>
</dbReference>
<keyword evidence="9" id="KW-1185">Reference proteome</keyword>
<dbReference type="InterPro" id="IPR011701">
    <property type="entry name" value="MFS"/>
</dbReference>
<feature type="transmembrane region" description="Helical" evidence="6">
    <location>
        <begin position="82"/>
        <end position="99"/>
    </location>
</feature>
<evidence type="ECO:0000256" key="6">
    <source>
        <dbReference type="SAM" id="Phobius"/>
    </source>
</evidence>
<name>A0A941IC29_9BACI</name>
<evidence type="ECO:0000256" key="4">
    <source>
        <dbReference type="ARBA" id="ARBA00022989"/>
    </source>
</evidence>
<feature type="transmembrane region" description="Helical" evidence="6">
    <location>
        <begin position="281"/>
        <end position="299"/>
    </location>
</feature>
<evidence type="ECO:0000256" key="2">
    <source>
        <dbReference type="ARBA" id="ARBA00022448"/>
    </source>
</evidence>
<evidence type="ECO:0000256" key="5">
    <source>
        <dbReference type="ARBA" id="ARBA00023136"/>
    </source>
</evidence>
<feature type="transmembrane region" description="Helical" evidence="6">
    <location>
        <begin position="210"/>
        <end position="232"/>
    </location>
</feature>
<feature type="domain" description="Major facilitator superfamily (MFS) profile" evidence="7">
    <location>
        <begin position="12"/>
        <end position="396"/>
    </location>
</feature>
<dbReference type="InterPro" id="IPR020846">
    <property type="entry name" value="MFS_dom"/>
</dbReference>
<feature type="transmembrane region" description="Helical" evidence="6">
    <location>
        <begin position="370"/>
        <end position="391"/>
    </location>
</feature>
<dbReference type="Proteomes" id="UP000675284">
    <property type="component" value="Unassembled WGS sequence"/>
</dbReference>
<dbReference type="PROSITE" id="PS50850">
    <property type="entry name" value="MFS"/>
    <property type="match status" value="1"/>
</dbReference>
<dbReference type="SUPFAM" id="SSF103473">
    <property type="entry name" value="MFS general substrate transporter"/>
    <property type="match status" value="1"/>
</dbReference>
<feature type="transmembrane region" description="Helical" evidence="6">
    <location>
        <begin position="348"/>
        <end position="364"/>
    </location>
</feature>
<dbReference type="CDD" id="cd17339">
    <property type="entry name" value="MFS_NIMT_CynX_like"/>
    <property type="match status" value="1"/>
</dbReference>
<organism evidence="8 9">
    <name type="scientific">Virgibacillus salarius</name>
    <dbReference type="NCBI Taxonomy" id="447199"/>
    <lineage>
        <taxon>Bacteria</taxon>
        <taxon>Bacillati</taxon>
        <taxon>Bacillota</taxon>
        <taxon>Bacilli</taxon>
        <taxon>Bacillales</taxon>
        <taxon>Bacillaceae</taxon>
        <taxon>Virgibacillus</taxon>
    </lineage>
</organism>
<feature type="transmembrane region" description="Helical" evidence="6">
    <location>
        <begin position="105"/>
        <end position="123"/>
    </location>
</feature>